<dbReference type="Pfam" id="PF01743">
    <property type="entry name" value="PolyA_pol"/>
    <property type="match status" value="1"/>
</dbReference>
<feature type="domain" description="tRNA nucleotidyltransferase/poly(A) polymerase RNA and SrmB- binding" evidence="10">
    <location>
        <begin position="178"/>
        <end position="232"/>
    </location>
</feature>
<keyword evidence="2 8" id="KW-0808">Transferase</keyword>
<dbReference type="AlphaFoldDB" id="A0A533I8X2"/>
<evidence type="ECO:0000256" key="3">
    <source>
        <dbReference type="ARBA" id="ARBA00022694"/>
    </source>
</evidence>
<accession>A0A533I8X2</accession>
<keyword evidence="5" id="KW-0479">Metal-binding</keyword>
<dbReference type="InterPro" id="IPR050264">
    <property type="entry name" value="Bact_CCA-adding_enz_type3_sf"/>
</dbReference>
<dbReference type="PANTHER" id="PTHR46173:SF1">
    <property type="entry name" value="CCA TRNA NUCLEOTIDYLTRANSFERASE 1, MITOCHONDRIAL"/>
    <property type="match status" value="1"/>
</dbReference>
<keyword evidence="7" id="KW-0460">Magnesium</keyword>
<name>A0A533I8X2_PARDE</name>
<dbReference type="CDD" id="cd05398">
    <property type="entry name" value="NT_ClassII-CCAase"/>
    <property type="match status" value="1"/>
</dbReference>
<evidence type="ECO:0000259" key="10">
    <source>
        <dbReference type="Pfam" id="PF12627"/>
    </source>
</evidence>
<evidence type="ECO:0000256" key="6">
    <source>
        <dbReference type="ARBA" id="ARBA00022741"/>
    </source>
</evidence>
<reference evidence="11 12" key="1">
    <citation type="journal article" date="2017" name="Nat. Commun.">
        <title>In situ click chemistry generation of cyclooxygenase-2 inhibitors.</title>
        <authorList>
            <person name="Bhardwaj A."/>
            <person name="Kaur J."/>
            <person name="Wuest M."/>
            <person name="Wuest F."/>
        </authorList>
    </citation>
    <scope>NUCLEOTIDE SEQUENCE [LARGE SCALE GENOMIC DNA]</scope>
    <source>
        <strain evidence="11">S2_012_000_R3_94</strain>
    </source>
</reference>
<feature type="domain" description="Poly A polymerase head" evidence="9">
    <location>
        <begin position="29"/>
        <end position="149"/>
    </location>
</feature>
<comment type="caution">
    <text evidence="11">The sequence shown here is derived from an EMBL/GenBank/DDBJ whole genome shotgun (WGS) entry which is preliminary data.</text>
</comment>
<evidence type="ECO:0000256" key="2">
    <source>
        <dbReference type="ARBA" id="ARBA00022679"/>
    </source>
</evidence>
<dbReference type="InterPro" id="IPR043519">
    <property type="entry name" value="NT_sf"/>
</dbReference>
<dbReference type="GO" id="GO:0046872">
    <property type="term" value="F:metal ion binding"/>
    <property type="evidence" value="ECO:0007669"/>
    <property type="project" value="UniProtKB-KW"/>
</dbReference>
<evidence type="ECO:0000313" key="11">
    <source>
        <dbReference type="EMBL" id="TKW66510.1"/>
    </source>
</evidence>
<proteinExistence type="inferred from homology"/>
<dbReference type="SUPFAM" id="SSF81891">
    <property type="entry name" value="Poly A polymerase C-terminal region-like"/>
    <property type="match status" value="1"/>
</dbReference>
<dbReference type="Pfam" id="PF12627">
    <property type="entry name" value="PolyA_pol_RNAbd"/>
    <property type="match status" value="1"/>
</dbReference>
<keyword evidence="8" id="KW-0694">RNA-binding</keyword>
<dbReference type="Gene3D" id="3.30.460.10">
    <property type="entry name" value="Beta Polymerase, domain 2"/>
    <property type="match status" value="1"/>
</dbReference>
<protein>
    <submittedName>
        <fullName evidence="11">CCA tRNA nucleotidyltransferase</fullName>
    </submittedName>
</protein>
<dbReference type="InterPro" id="IPR032828">
    <property type="entry name" value="PolyA_RNA-bd"/>
</dbReference>
<evidence type="ECO:0000256" key="5">
    <source>
        <dbReference type="ARBA" id="ARBA00022723"/>
    </source>
</evidence>
<evidence type="ECO:0000259" key="9">
    <source>
        <dbReference type="Pfam" id="PF01743"/>
    </source>
</evidence>
<dbReference type="GO" id="GO:0016779">
    <property type="term" value="F:nucleotidyltransferase activity"/>
    <property type="evidence" value="ECO:0007669"/>
    <property type="project" value="UniProtKB-KW"/>
</dbReference>
<comment type="similarity">
    <text evidence="8">Belongs to the tRNA nucleotidyltransferase/poly(A) polymerase family.</text>
</comment>
<dbReference type="InterPro" id="IPR002646">
    <property type="entry name" value="PolA_pol_head_dom"/>
</dbReference>
<dbReference type="GO" id="GO:0000049">
    <property type="term" value="F:tRNA binding"/>
    <property type="evidence" value="ECO:0007669"/>
    <property type="project" value="TreeGrafter"/>
</dbReference>
<keyword evidence="3" id="KW-0819">tRNA processing</keyword>
<keyword evidence="4" id="KW-0548">Nucleotidyltransferase</keyword>
<evidence type="ECO:0000256" key="8">
    <source>
        <dbReference type="RuleBase" id="RU003953"/>
    </source>
</evidence>
<dbReference type="PANTHER" id="PTHR46173">
    <property type="entry name" value="CCA TRNA NUCLEOTIDYLTRANSFERASE 1, MITOCHONDRIAL"/>
    <property type="match status" value="1"/>
</dbReference>
<dbReference type="GO" id="GO:0000166">
    <property type="term" value="F:nucleotide binding"/>
    <property type="evidence" value="ECO:0007669"/>
    <property type="project" value="UniProtKB-KW"/>
</dbReference>
<dbReference type="EMBL" id="VAFL01000007">
    <property type="protein sequence ID" value="TKW66510.1"/>
    <property type="molecule type" value="Genomic_DNA"/>
</dbReference>
<keyword evidence="6" id="KW-0547">Nucleotide-binding</keyword>
<dbReference type="SUPFAM" id="SSF81301">
    <property type="entry name" value="Nucleotidyltransferase"/>
    <property type="match status" value="1"/>
</dbReference>
<organism evidence="11 12">
    <name type="scientific">Paracoccus denitrificans</name>
    <dbReference type="NCBI Taxonomy" id="266"/>
    <lineage>
        <taxon>Bacteria</taxon>
        <taxon>Pseudomonadati</taxon>
        <taxon>Pseudomonadota</taxon>
        <taxon>Alphaproteobacteria</taxon>
        <taxon>Rhodobacterales</taxon>
        <taxon>Paracoccaceae</taxon>
        <taxon>Paracoccus</taxon>
    </lineage>
</organism>
<sequence>MNIQAAFLEDPALRQVLAMLEGDGHQGLIVGGAVRNAVLGQPVADIDISTDAPPQRVIELAASAGLKSVPTGIDHGTVTVIAAGTPFEITTFRRDVETDGRNATVAFSDQIEEDAARRDFTMNALYATARGEVLDPVGGWPDLRRRVLRFVGDPAMRIREDYLRILRFFRFLACYADHIAPGTIEAIRAEKSGLSRVSAERVGAEMCRLLTAPDPGPAMALMEETGVLALILDGAETGALHRLVIEEQARQMRPDWLRRLSLILPQGGADRLRLSRAEAKRLDALRLAVRLSPLEGGFRHGAEIARDAAVIRLARGEVLPEDWRQQVRQAANAPLPITAADLMAQLRGPALGRGLKAAERQWIASEFTAPRAALIDAALKAGEEEI</sequence>
<gene>
    <name evidence="11" type="ORF">DI616_11210</name>
</gene>
<comment type="cofactor">
    <cofactor evidence="1">
        <name>Mg(2+)</name>
        <dbReference type="ChEBI" id="CHEBI:18420"/>
    </cofactor>
</comment>
<evidence type="ECO:0000313" key="12">
    <source>
        <dbReference type="Proteomes" id="UP000315344"/>
    </source>
</evidence>
<evidence type="ECO:0000256" key="1">
    <source>
        <dbReference type="ARBA" id="ARBA00001946"/>
    </source>
</evidence>
<dbReference type="GO" id="GO:0008033">
    <property type="term" value="P:tRNA processing"/>
    <property type="evidence" value="ECO:0007669"/>
    <property type="project" value="UniProtKB-KW"/>
</dbReference>
<evidence type="ECO:0000256" key="7">
    <source>
        <dbReference type="ARBA" id="ARBA00022842"/>
    </source>
</evidence>
<evidence type="ECO:0000256" key="4">
    <source>
        <dbReference type="ARBA" id="ARBA00022695"/>
    </source>
</evidence>
<dbReference type="Gene3D" id="1.10.3090.10">
    <property type="entry name" value="cca-adding enzyme, domain 2"/>
    <property type="match status" value="1"/>
</dbReference>
<dbReference type="Proteomes" id="UP000315344">
    <property type="component" value="Unassembled WGS sequence"/>
</dbReference>